<dbReference type="EMBL" id="FOYS01000002">
    <property type="protein sequence ID" value="SFR43496.1"/>
    <property type="molecule type" value="Genomic_DNA"/>
</dbReference>
<dbReference type="Gene3D" id="3.40.50.410">
    <property type="entry name" value="von Willebrand factor, type A domain"/>
    <property type="match status" value="1"/>
</dbReference>
<dbReference type="PANTHER" id="PTHR37464:SF1">
    <property type="entry name" value="BLL2463 PROTEIN"/>
    <property type="match status" value="1"/>
</dbReference>
<dbReference type="Pfam" id="PF24156">
    <property type="entry name" value="DUF7407"/>
    <property type="match status" value="1"/>
</dbReference>
<dbReference type="SUPFAM" id="SSF52317">
    <property type="entry name" value="Class I glutamine amidotransferase-like"/>
    <property type="match status" value="1"/>
</dbReference>
<organism evidence="7 8">
    <name type="scientific">Halogeometricum limi</name>
    <dbReference type="NCBI Taxonomy" id="555875"/>
    <lineage>
        <taxon>Archaea</taxon>
        <taxon>Methanobacteriati</taxon>
        <taxon>Methanobacteriota</taxon>
        <taxon>Stenosarchaea group</taxon>
        <taxon>Halobacteria</taxon>
        <taxon>Halobacteriales</taxon>
        <taxon>Haloferacaceae</taxon>
        <taxon>Halogeometricum</taxon>
    </lineage>
</organism>
<sequence>MALADVFLTPLGFAALAAAIPIIILYLVRPDPRRVRLPTYRFLSADRREDRSNPLFERLKRSLLLLLQLLAILLFATALATPYVPVSESSTVEETVLVVDASASMSVESDGQTRFSRAVTEARSAVTGTTSVVVAGSNADVALRGGDPEQARTALSDLSATAAPGDLRSAISTATAIAGEGSRIVVVSDFADDGAWQDAVRVARARGLSVELRQFADGGTGNVGIVDRSFSGDEVTVSLKNYGDSAVARSVSLGGQEKTLSLGPGDVRSVSLRIPGGGGTVRLSPGDDFAADDVSYVAAPSDAVVDVLVLTNDENRYLTTALSVVDNVEVTVRNPPTSVTETYDVVVYSNVNGERLLAGNVEAGRDAIREGGGVVIQAQDPMPGKYGDLLLVSPNGTATNPTLGTPAQSELTRGIDFPPPELYVTGELREGRALLSTTDGSPVLATAQRGNGKVLYYGYIEEHSAFKYDYQYPVFWKRAVYDLAGRPPLSQLNAETGARLSFGNETTVSTPGGEVTASAVRLDDAGFYEADDTRYSASLLSESESDVVAPDIESAGNDTVPAREEERTVPDPLTEWVALAVMGGVVLEVAYLRKRGDL</sequence>
<dbReference type="AlphaFoldDB" id="A0A1I6GMZ2"/>
<evidence type="ECO:0000259" key="2">
    <source>
        <dbReference type="Pfam" id="PF07584"/>
    </source>
</evidence>
<dbReference type="InterPro" id="IPR055830">
    <property type="entry name" value="DUF7407"/>
</dbReference>
<dbReference type="InterPro" id="IPR002035">
    <property type="entry name" value="VWF_A"/>
</dbReference>
<dbReference type="SUPFAM" id="SSF53300">
    <property type="entry name" value="vWA-like"/>
    <property type="match status" value="1"/>
</dbReference>
<dbReference type="Pfam" id="PF24157">
    <property type="entry name" value="DUF7408"/>
    <property type="match status" value="1"/>
</dbReference>
<dbReference type="Pfam" id="PF13519">
    <property type="entry name" value="VWA_2"/>
    <property type="match status" value="1"/>
</dbReference>
<accession>A0A1I6GMZ2</accession>
<dbReference type="Proteomes" id="UP000243250">
    <property type="component" value="Unassembled WGS sequence"/>
</dbReference>
<feature type="domain" description="DUF7408" evidence="6">
    <location>
        <begin position="306"/>
        <end position="479"/>
    </location>
</feature>
<protein>
    <submittedName>
        <fullName evidence="7">N-terminal double-transmembrane domain-containing protein</fullName>
    </submittedName>
</protein>
<evidence type="ECO:0000313" key="8">
    <source>
        <dbReference type="Proteomes" id="UP000243250"/>
    </source>
</evidence>
<keyword evidence="8" id="KW-1185">Reference proteome</keyword>
<dbReference type="InterPro" id="IPR029062">
    <property type="entry name" value="Class_I_gatase-like"/>
</dbReference>
<proteinExistence type="predicted"/>
<feature type="domain" description="VWFA" evidence="3">
    <location>
        <begin position="95"/>
        <end position="190"/>
    </location>
</feature>
<dbReference type="InterPro" id="IPR055831">
    <property type="entry name" value="DUF7408"/>
</dbReference>
<gene>
    <name evidence="7" type="ORF">SAMN04488124_1284</name>
</gene>
<feature type="domain" description="DUF7406" evidence="4">
    <location>
        <begin position="486"/>
        <end position="537"/>
    </location>
</feature>
<dbReference type="Gene3D" id="3.40.50.880">
    <property type="match status" value="1"/>
</dbReference>
<evidence type="ECO:0000259" key="5">
    <source>
        <dbReference type="Pfam" id="PF24156"/>
    </source>
</evidence>
<evidence type="ECO:0000259" key="4">
    <source>
        <dbReference type="Pfam" id="PF24155"/>
    </source>
</evidence>
<keyword evidence="1 7" id="KW-0812">Transmembrane</keyword>
<dbReference type="NCBIfam" id="TIGR02226">
    <property type="entry name" value="two_anch"/>
    <property type="match status" value="1"/>
</dbReference>
<dbReference type="PANTHER" id="PTHR37464">
    <property type="entry name" value="BLL2463 PROTEIN"/>
    <property type="match status" value="1"/>
</dbReference>
<dbReference type="RefSeq" id="WP_089878098.1">
    <property type="nucleotide sequence ID" value="NZ_FOYS01000002.1"/>
</dbReference>
<evidence type="ECO:0000313" key="7">
    <source>
        <dbReference type="EMBL" id="SFR43496.1"/>
    </source>
</evidence>
<keyword evidence="1" id="KW-1133">Transmembrane helix</keyword>
<reference evidence="8" key="1">
    <citation type="submission" date="2016-10" db="EMBL/GenBank/DDBJ databases">
        <authorList>
            <person name="Varghese N."/>
            <person name="Submissions S."/>
        </authorList>
    </citation>
    <scope>NUCLEOTIDE SEQUENCE [LARGE SCALE GENOMIC DNA]</scope>
    <source>
        <strain evidence="8">CGMCC 1.8711</strain>
    </source>
</reference>
<dbReference type="InterPro" id="IPR055829">
    <property type="entry name" value="DUF7406"/>
</dbReference>
<dbReference type="InterPro" id="IPR011933">
    <property type="entry name" value="Double_TM_dom"/>
</dbReference>
<feature type="domain" description="DUF7407" evidence="5">
    <location>
        <begin position="223"/>
        <end position="296"/>
    </location>
</feature>
<dbReference type="OrthoDB" id="341248at2157"/>
<evidence type="ECO:0000256" key="1">
    <source>
        <dbReference type="SAM" id="Phobius"/>
    </source>
</evidence>
<feature type="transmembrane region" description="Helical" evidence="1">
    <location>
        <begin position="63"/>
        <end position="84"/>
    </location>
</feature>
<name>A0A1I6GMZ2_9EURY</name>
<dbReference type="STRING" id="555875.SAMN04488124_1284"/>
<dbReference type="Pfam" id="PF24155">
    <property type="entry name" value="DUF7406"/>
    <property type="match status" value="1"/>
</dbReference>
<keyword evidence="1" id="KW-0472">Membrane</keyword>
<evidence type="ECO:0000259" key="6">
    <source>
        <dbReference type="Pfam" id="PF24157"/>
    </source>
</evidence>
<feature type="transmembrane region" description="Helical" evidence="1">
    <location>
        <begin position="6"/>
        <end position="28"/>
    </location>
</feature>
<evidence type="ECO:0000259" key="3">
    <source>
        <dbReference type="Pfam" id="PF13519"/>
    </source>
</evidence>
<dbReference type="InterPro" id="IPR036465">
    <property type="entry name" value="vWFA_dom_sf"/>
</dbReference>
<feature type="domain" description="Aerotolerance regulator N-terminal" evidence="2">
    <location>
        <begin position="6"/>
        <end position="82"/>
    </location>
</feature>
<dbReference type="Pfam" id="PF07584">
    <property type="entry name" value="BatA"/>
    <property type="match status" value="1"/>
</dbReference>
<dbReference type="InterPro" id="IPR024163">
    <property type="entry name" value="Aerotolerance_reg_N"/>
</dbReference>